<dbReference type="InterPro" id="IPR004291">
    <property type="entry name" value="Transposase_IS66_central"/>
</dbReference>
<accession>A0AB73IQ21</accession>
<feature type="domain" description="Transposase IS66 central" evidence="2">
    <location>
        <begin position="1"/>
        <end position="67"/>
    </location>
</feature>
<organism evidence="3 4">
    <name type="scientific">Paraburkholderia caledonica</name>
    <dbReference type="NCBI Taxonomy" id="134536"/>
    <lineage>
        <taxon>Bacteria</taxon>
        <taxon>Pseudomonadati</taxon>
        <taxon>Pseudomonadota</taxon>
        <taxon>Betaproteobacteria</taxon>
        <taxon>Burkholderiales</taxon>
        <taxon>Burkholderiaceae</taxon>
        <taxon>Paraburkholderia</taxon>
    </lineage>
</organism>
<dbReference type="AlphaFoldDB" id="A0AB73IQ21"/>
<dbReference type="Proteomes" id="UP001229486">
    <property type="component" value="Unassembled WGS sequence"/>
</dbReference>
<dbReference type="Pfam" id="PF03050">
    <property type="entry name" value="DDE_Tnp_IS66"/>
    <property type="match status" value="1"/>
</dbReference>
<proteinExistence type="predicted"/>
<feature type="compositionally biased region" description="Basic and acidic residues" evidence="1">
    <location>
        <begin position="116"/>
        <end position="128"/>
    </location>
</feature>
<feature type="compositionally biased region" description="Polar residues" evidence="1">
    <location>
        <begin position="129"/>
        <end position="138"/>
    </location>
</feature>
<comment type="caution">
    <text evidence="3">The sequence shown here is derived from an EMBL/GenBank/DDBJ whole genome shotgun (WGS) entry which is preliminary data.</text>
</comment>
<name>A0AB73IQ21_9BURK</name>
<sequence>MIATVTAGKYVDGTPLYRMANALGRADIEVGRGTLANWIIRPAELHYKTRRERFDAHVNESLVVGCDAMIDDGEPFRRFYLGSAEFYLEQLLELPRRAVTPALRFHCCETHQQMGRKTERLATKDKSSGHQNEITPSTAELPKLVRRDFAENSPDNVSGGVRCDMR</sequence>
<reference evidence="3" key="1">
    <citation type="submission" date="2023-07" db="EMBL/GenBank/DDBJ databases">
        <title>Sorghum-associated microbial communities from plants grown in Nebraska, USA.</title>
        <authorList>
            <person name="Schachtman D."/>
        </authorList>
    </citation>
    <scope>NUCLEOTIDE SEQUENCE</scope>
    <source>
        <strain evidence="3">DS1061</strain>
    </source>
</reference>
<gene>
    <name evidence="3" type="ORF">J2793_006952</name>
</gene>
<evidence type="ECO:0000256" key="1">
    <source>
        <dbReference type="SAM" id="MobiDB-lite"/>
    </source>
</evidence>
<evidence type="ECO:0000313" key="3">
    <source>
        <dbReference type="EMBL" id="MDP9651477.1"/>
    </source>
</evidence>
<dbReference type="EMBL" id="JAURTK010000021">
    <property type="protein sequence ID" value="MDP9651477.1"/>
    <property type="molecule type" value="Genomic_DNA"/>
</dbReference>
<protein>
    <recommendedName>
        <fullName evidence="2">Transposase IS66 central domain-containing protein</fullName>
    </recommendedName>
</protein>
<feature type="region of interest" description="Disordered" evidence="1">
    <location>
        <begin position="116"/>
        <end position="140"/>
    </location>
</feature>
<evidence type="ECO:0000313" key="4">
    <source>
        <dbReference type="Proteomes" id="UP001229486"/>
    </source>
</evidence>
<evidence type="ECO:0000259" key="2">
    <source>
        <dbReference type="Pfam" id="PF03050"/>
    </source>
</evidence>